<sequence>MKPKKIVITGGPGSGKTVVIEHLEMLGHTCMPEISRSVINEARKDGIDQLFLTDPLLFSQKLLDGRLKQFKEGENYNQSHLFYDRGMPDVTAYMDFVNSEYTAQFEQPCFDYKYDIVFIMPAWKEIYTQDSERYENFEQAQSIQNHLRDGYKKYGYNVIEVPFDTIENRAQFILNYLKQN</sequence>
<dbReference type="InterPro" id="IPR027417">
    <property type="entry name" value="P-loop_NTPase"/>
</dbReference>
<gene>
    <name evidence="2" type="ORF">ULMS_15200</name>
</gene>
<dbReference type="Gene3D" id="3.40.50.300">
    <property type="entry name" value="P-loop containing nucleotide triphosphate hydrolases"/>
    <property type="match status" value="1"/>
</dbReference>
<accession>A0A5J4FXV4</accession>
<dbReference type="Pfam" id="PF13521">
    <property type="entry name" value="AAA_28"/>
    <property type="match status" value="1"/>
</dbReference>
<organism evidence="2 3">
    <name type="scientific">Patiriisocius marinistellae</name>
    <dbReference type="NCBI Taxonomy" id="2494560"/>
    <lineage>
        <taxon>Bacteria</taxon>
        <taxon>Pseudomonadati</taxon>
        <taxon>Bacteroidota</taxon>
        <taxon>Flavobacteriia</taxon>
        <taxon>Flavobacteriales</taxon>
        <taxon>Flavobacteriaceae</taxon>
        <taxon>Patiriisocius</taxon>
    </lineage>
</organism>
<dbReference type="AlphaFoldDB" id="A0A5J4FXV4"/>
<evidence type="ECO:0000259" key="1">
    <source>
        <dbReference type="Pfam" id="PF13521"/>
    </source>
</evidence>
<dbReference type="RefSeq" id="WP_151893948.1">
    <property type="nucleotide sequence ID" value="NZ_BKCF01000002.1"/>
</dbReference>
<dbReference type="EMBL" id="BKCF01000002">
    <property type="protein sequence ID" value="GEQ86012.1"/>
    <property type="molecule type" value="Genomic_DNA"/>
</dbReference>
<protein>
    <submittedName>
        <fullName evidence="2">ATPase</fullName>
    </submittedName>
</protein>
<keyword evidence="3" id="KW-1185">Reference proteome</keyword>
<proteinExistence type="predicted"/>
<name>A0A5J4FXV4_9FLAO</name>
<reference evidence="2 3" key="1">
    <citation type="submission" date="2019-08" db="EMBL/GenBank/DDBJ databases">
        <title>Ulvibacter marinistellae sp. nov., isolated from a starfish, Patiria pectinifera.</title>
        <authorList>
            <person name="Kawano K."/>
            <person name="Ushijima N."/>
            <person name="Kihara M."/>
            <person name="Itoh H."/>
        </authorList>
    </citation>
    <scope>NUCLEOTIDE SEQUENCE [LARGE SCALE GENOMIC DNA]</scope>
    <source>
        <strain evidence="2 3">KK4</strain>
    </source>
</reference>
<dbReference type="Proteomes" id="UP000326994">
    <property type="component" value="Unassembled WGS sequence"/>
</dbReference>
<dbReference type="InterPro" id="IPR038727">
    <property type="entry name" value="NadR/Ttd14_AAA_dom"/>
</dbReference>
<evidence type="ECO:0000313" key="2">
    <source>
        <dbReference type="EMBL" id="GEQ86012.1"/>
    </source>
</evidence>
<evidence type="ECO:0000313" key="3">
    <source>
        <dbReference type="Proteomes" id="UP000326994"/>
    </source>
</evidence>
<dbReference type="SUPFAM" id="SSF52540">
    <property type="entry name" value="P-loop containing nucleoside triphosphate hydrolases"/>
    <property type="match status" value="1"/>
</dbReference>
<feature type="domain" description="NadR/Ttd14 AAA" evidence="1">
    <location>
        <begin position="5"/>
        <end position="169"/>
    </location>
</feature>
<comment type="caution">
    <text evidence="2">The sequence shown here is derived from an EMBL/GenBank/DDBJ whole genome shotgun (WGS) entry which is preliminary data.</text>
</comment>
<dbReference type="OrthoDB" id="5638848at2"/>